<accession>A0A6H2EM22</accession>
<dbReference type="Gene3D" id="2.60.40.10">
    <property type="entry name" value="Immunoglobulins"/>
    <property type="match status" value="1"/>
</dbReference>
<proteinExistence type="predicted"/>
<evidence type="ECO:0000313" key="5">
    <source>
        <dbReference type="Proteomes" id="UP000502298"/>
    </source>
</evidence>
<evidence type="ECO:0000256" key="1">
    <source>
        <dbReference type="SAM" id="Phobius"/>
    </source>
</evidence>
<evidence type="ECO:0000259" key="3">
    <source>
        <dbReference type="Pfam" id="PF17802"/>
    </source>
</evidence>
<keyword evidence="5" id="KW-1185">Reference proteome</keyword>
<reference evidence="4 5" key="1">
    <citation type="submission" date="2020-03" db="EMBL/GenBank/DDBJ databases">
        <title>Complete genome of Arcanobacterium buesumensis sp. nov. strain 2701.</title>
        <authorList>
            <person name="Borowiak M."/>
            <person name="Alssahen M."/>
            <person name="Laemmler C."/>
            <person name="Malorny B."/>
            <person name="Hassan A."/>
            <person name="Prenger-Berninghoff E."/>
            <person name="Ploetz M."/>
            <person name="Abdulmawjood A."/>
        </authorList>
    </citation>
    <scope>NUCLEOTIDE SEQUENCE [LARGE SCALE GENOMIC DNA]</scope>
    <source>
        <strain evidence="4 5">2701</strain>
    </source>
</reference>
<dbReference type="AlphaFoldDB" id="A0A6H2EM22"/>
<feature type="transmembrane region" description="Helical" evidence="1">
    <location>
        <begin position="730"/>
        <end position="749"/>
    </location>
</feature>
<keyword evidence="1" id="KW-0472">Membrane</keyword>
<dbReference type="Proteomes" id="UP000502298">
    <property type="component" value="Chromosome"/>
</dbReference>
<dbReference type="InterPro" id="IPR041033">
    <property type="entry name" value="SpaA_PFL_dom_1"/>
</dbReference>
<dbReference type="EMBL" id="CP050804">
    <property type="protein sequence ID" value="QJC22128.1"/>
    <property type="molecule type" value="Genomic_DNA"/>
</dbReference>
<keyword evidence="1" id="KW-1133">Transmembrane helix</keyword>
<dbReference type="KEGG" id="arca:HC352_06130"/>
<dbReference type="InterPro" id="IPR008454">
    <property type="entry name" value="Collagen-bd_Cna-like_B-typ_dom"/>
</dbReference>
<feature type="domain" description="CNA-B" evidence="2">
    <location>
        <begin position="616"/>
        <end position="704"/>
    </location>
</feature>
<dbReference type="Gene3D" id="2.60.40.1140">
    <property type="entry name" value="Collagen-binding surface protein Cna, B-type domain"/>
    <property type="match status" value="1"/>
</dbReference>
<feature type="domain" description="SpaA-like prealbumin fold" evidence="3">
    <location>
        <begin position="466"/>
        <end position="584"/>
    </location>
</feature>
<dbReference type="Pfam" id="PF05738">
    <property type="entry name" value="Cna_B"/>
    <property type="match status" value="1"/>
</dbReference>
<organism evidence="4 5">
    <name type="scientific">Arcanobacterium buesumense</name>
    <dbReference type="NCBI Taxonomy" id="2722751"/>
    <lineage>
        <taxon>Bacteria</taxon>
        <taxon>Bacillati</taxon>
        <taxon>Actinomycetota</taxon>
        <taxon>Actinomycetes</taxon>
        <taxon>Actinomycetales</taxon>
        <taxon>Actinomycetaceae</taxon>
        <taxon>Arcanobacterium</taxon>
    </lineage>
</organism>
<dbReference type="SUPFAM" id="SSF49478">
    <property type="entry name" value="Cna protein B-type domain"/>
    <property type="match status" value="1"/>
</dbReference>
<gene>
    <name evidence="4" type="ORF">HC352_06130</name>
</gene>
<dbReference type="CDD" id="cd00222">
    <property type="entry name" value="CollagenBindB"/>
    <property type="match status" value="1"/>
</dbReference>
<evidence type="ECO:0000259" key="2">
    <source>
        <dbReference type="Pfam" id="PF05738"/>
    </source>
</evidence>
<sequence length="757" mass="82686">MANIMRLSLGTRQIRMKALAIIGIVASLVTAIIVAVTLPVNAANRPFPKYTLSYQWIHGQVDPQWQPGGGDGDGCLRLDNPQITPLSTFAFRTVINPCDGIRTTMHWFYDQDQQAGDNVAPTNQFRLGVTWQYTRRDTNDPYTWKPVENMMLDGQPIDRDLYDPADQESVVVKKSNGDWSHVPDRPSGFFEPKHVVFDDLFEFNEEHTFVWDAYLPVFGDGGGMTIGTGSTGDTQGGSIGAKANGLYVSIPAYADFRYVLDSEYRQALGIDQLDADGNALKLPHRPLARWSGPLEGSTYTTIQCLESQEQFLAPVLAGQKSADIYPDLAEKYPSIAQSSGEVQIADGAGSFGLGRWPYEFSMRQPGTWASASGLRVMNYDSATNSFLDYGDKDLPYKPTFESVKKDIPGYTYVDNDLPVEEDGIFDSMNSGGIPQFKSAPNIKLSYHKTVGLETQYLYFTYKKNPGTFRVEKTDPDGAPIAGAKFALYQVVDDSTTACGRVPDMTGAEEIEVCDGTDAQQCEQVNVRQIKLDDFDPQDGTFVTDNDGIFTPAGEPSLTPGRYLVKEISVPEPYVISHPYTAFDIPIQAGKNDDGVLVSMAVPGVVKVVNNPDVVTVPVSKVWDGNNNQNGKRPDRVVVELVADGVRTGITRELNADNNWSAQFEGLVKMKAGHLIEYSVVEEPVDGYTSVVSGDVLSGFVVTNTHIPPNVPPTPETPEPGGSLAKTGVNLPFGIALTALVFGVAGALLARQRASYRK</sequence>
<dbReference type="GO" id="GO:0005975">
    <property type="term" value="P:carbohydrate metabolic process"/>
    <property type="evidence" value="ECO:0007669"/>
    <property type="project" value="UniProtKB-ARBA"/>
</dbReference>
<name>A0A6H2EM22_9ACTO</name>
<dbReference type="Pfam" id="PF17802">
    <property type="entry name" value="SpaA"/>
    <property type="match status" value="1"/>
</dbReference>
<protein>
    <submittedName>
        <fullName evidence="4">Cna B-type domain-containing protein</fullName>
    </submittedName>
</protein>
<keyword evidence="1" id="KW-0812">Transmembrane</keyword>
<evidence type="ECO:0000313" key="4">
    <source>
        <dbReference type="EMBL" id="QJC22128.1"/>
    </source>
</evidence>
<dbReference type="InterPro" id="IPR013783">
    <property type="entry name" value="Ig-like_fold"/>
</dbReference>